<dbReference type="Proteomes" id="UP001151760">
    <property type="component" value="Unassembled WGS sequence"/>
</dbReference>
<reference evidence="1" key="2">
    <citation type="submission" date="2022-01" db="EMBL/GenBank/DDBJ databases">
        <authorList>
            <person name="Yamashiro T."/>
            <person name="Shiraishi A."/>
            <person name="Satake H."/>
            <person name="Nakayama K."/>
        </authorList>
    </citation>
    <scope>NUCLEOTIDE SEQUENCE</scope>
</reference>
<gene>
    <name evidence="1" type="ORF">Tco_1018980</name>
</gene>
<dbReference type="EMBL" id="BQNB010017814">
    <property type="protein sequence ID" value="GJT67500.1"/>
    <property type="molecule type" value="Genomic_DNA"/>
</dbReference>
<sequence>MVAIRNLMDVTVLEESVVEDVIGTRNPGDIMIMHKRELVAADGAMKIELESCHRLHSWSVLVHAHPPSDGVPVIVATVSPKDMQLPGKLEGGAGDADVPQLVHRGMRAVETLTPTLERKVFNKDQNPMSMVLCTSTQRVSLVGVMTHLS</sequence>
<accession>A0ABQ5FXB4</accession>
<organism evidence="1 2">
    <name type="scientific">Tanacetum coccineum</name>
    <dbReference type="NCBI Taxonomy" id="301880"/>
    <lineage>
        <taxon>Eukaryota</taxon>
        <taxon>Viridiplantae</taxon>
        <taxon>Streptophyta</taxon>
        <taxon>Embryophyta</taxon>
        <taxon>Tracheophyta</taxon>
        <taxon>Spermatophyta</taxon>
        <taxon>Magnoliopsida</taxon>
        <taxon>eudicotyledons</taxon>
        <taxon>Gunneridae</taxon>
        <taxon>Pentapetalae</taxon>
        <taxon>asterids</taxon>
        <taxon>campanulids</taxon>
        <taxon>Asterales</taxon>
        <taxon>Asteraceae</taxon>
        <taxon>Asteroideae</taxon>
        <taxon>Anthemideae</taxon>
        <taxon>Anthemidinae</taxon>
        <taxon>Tanacetum</taxon>
    </lineage>
</organism>
<comment type="caution">
    <text evidence="1">The sequence shown here is derived from an EMBL/GenBank/DDBJ whole genome shotgun (WGS) entry which is preliminary data.</text>
</comment>
<keyword evidence="2" id="KW-1185">Reference proteome</keyword>
<evidence type="ECO:0000313" key="2">
    <source>
        <dbReference type="Proteomes" id="UP001151760"/>
    </source>
</evidence>
<name>A0ABQ5FXB4_9ASTR</name>
<evidence type="ECO:0000313" key="1">
    <source>
        <dbReference type="EMBL" id="GJT67500.1"/>
    </source>
</evidence>
<reference evidence="1" key="1">
    <citation type="journal article" date="2022" name="Int. J. Mol. Sci.">
        <title>Draft Genome of Tanacetum Coccineum: Genomic Comparison of Closely Related Tanacetum-Family Plants.</title>
        <authorList>
            <person name="Yamashiro T."/>
            <person name="Shiraishi A."/>
            <person name="Nakayama K."/>
            <person name="Satake H."/>
        </authorList>
    </citation>
    <scope>NUCLEOTIDE SEQUENCE</scope>
</reference>
<proteinExistence type="predicted"/>
<protein>
    <submittedName>
        <fullName evidence="1">Uncharacterized protein</fullName>
    </submittedName>
</protein>